<keyword evidence="3" id="KW-1185">Reference proteome</keyword>
<reference evidence="3 4" key="1">
    <citation type="submission" date="2018-11" db="EMBL/GenBank/DDBJ databases">
        <title>Sequencing the genomes of 1000 actinobacteria strains.</title>
        <authorList>
            <person name="Klenk H.-P."/>
        </authorList>
    </citation>
    <scope>NUCLEOTIDE SEQUENCE [LARGE SCALE GENOMIC DNA]</scope>
    <source>
        <strain evidence="1 4">DSM 44780</strain>
        <strain evidence="2 3">DSM 44781</strain>
    </source>
</reference>
<dbReference type="Pfam" id="PF18963">
    <property type="entry name" value="DUF5703"/>
    <property type="match status" value="1"/>
</dbReference>
<proteinExistence type="predicted"/>
<dbReference type="Proteomes" id="UP000266906">
    <property type="component" value="Unassembled WGS sequence"/>
</dbReference>
<comment type="caution">
    <text evidence="2">The sequence shown here is derived from an EMBL/GenBank/DDBJ whole genome shotgun (WGS) entry which is preliminary data.</text>
</comment>
<evidence type="ECO:0000313" key="1">
    <source>
        <dbReference type="EMBL" id="ROR37331.1"/>
    </source>
</evidence>
<evidence type="ECO:0000313" key="2">
    <source>
        <dbReference type="EMBL" id="RPE29214.1"/>
    </source>
</evidence>
<evidence type="ECO:0000313" key="3">
    <source>
        <dbReference type="Proteomes" id="UP000266906"/>
    </source>
</evidence>
<name>A0A3N4RYQ1_9ACTN</name>
<organism evidence="2 3">
    <name type="scientific">Kitasatospora cineracea</name>
    <dbReference type="NCBI Taxonomy" id="88074"/>
    <lineage>
        <taxon>Bacteria</taxon>
        <taxon>Bacillati</taxon>
        <taxon>Actinomycetota</taxon>
        <taxon>Actinomycetes</taxon>
        <taxon>Kitasatosporales</taxon>
        <taxon>Streptomycetaceae</taxon>
        <taxon>Kitasatospora</taxon>
    </lineage>
</organism>
<protein>
    <submittedName>
        <fullName evidence="2">Uncharacterized protein</fullName>
    </submittedName>
</protein>
<evidence type="ECO:0000313" key="4">
    <source>
        <dbReference type="Proteomes" id="UP000267408"/>
    </source>
</evidence>
<accession>A0A8G1UCD0</accession>
<dbReference type="InterPro" id="IPR043758">
    <property type="entry name" value="DUF5703"/>
</dbReference>
<accession>A0A3N4RYQ1</accession>
<dbReference type="AlphaFoldDB" id="A0A3N4RYQ1"/>
<dbReference type="OrthoDB" id="3481802at2"/>
<dbReference type="Proteomes" id="UP000267408">
    <property type="component" value="Unassembled WGS sequence"/>
</dbReference>
<dbReference type="EMBL" id="RKQG01000002">
    <property type="protein sequence ID" value="RPE29214.1"/>
    <property type="molecule type" value="Genomic_DNA"/>
</dbReference>
<dbReference type="EMBL" id="RJVJ01000002">
    <property type="protein sequence ID" value="ROR37331.1"/>
    <property type="molecule type" value="Genomic_DNA"/>
</dbReference>
<sequence>MIPTKTVRLPEYEYQSLRLPRGTTRNAARQLLTEHAEYGNWELDRLRLFPDGSRTVRLKRRIIRQVRSSW</sequence>
<gene>
    <name evidence="2" type="ORF">EDD38_6369</name>
    <name evidence="1" type="ORF">EDD39_5464</name>
</gene>